<feature type="region of interest" description="Disordered" evidence="1">
    <location>
        <begin position="403"/>
        <end position="453"/>
    </location>
</feature>
<feature type="domain" description="Subtelomeric hrmA-associated cluster protein AFUB-079030/YDR124W-like helical bundle" evidence="2">
    <location>
        <begin position="218"/>
        <end position="332"/>
    </location>
</feature>
<feature type="compositionally biased region" description="Polar residues" evidence="1">
    <location>
        <begin position="79"/>
        <end position="101"/>
    </location>
</feature>
<feature type="region of interest" description="Disordered" evidence="1">
    <location>
        <begin position="180"/>
        <end position="202"/>
    </location>
</feature>
<evidence type="ECO:0000313" key="4">
    <source>
        <dbReference type="Proteomes" id="UP000015100"/>
    </source>
</evidence>
<dbReference type="eggNOG" id="ENOG502S0ES">
    <property type="taxonomic scope" value="Eukaryota"/>
</dbReference>
<dbReference type="OMA" id="GKISIHA"/>
<dbReference type="AlphaFoldDB" id="S8ANA9"/>
<feature type="compositionally biased region" description="Polar residues" evidence="1">
    <location>
        <begin position="433"/>
        <end position="453"/>
    </location>
</feature>
<reference evidence="3 4" key="1">
    <citation type="journal article" date="2013" name="PLoS Genet.">
        <title>Genomic mechanisms accounting for the adaptation to parasitism in nematode-trapping fungi.</title>
        <authorList>
            <person name="Meerupati T."/>
            <person name="Andersson K.M."/>
            <person name="Friman E."/>
            <person name="Kumar D."/>
            <person name="Tunlid A."/>
            <person name="Ahren D."/>
        </authorList>
    </citation>
    <scope>NUCLEOTIDE SEQUENCE [LARGE SCALE GENOMIC DNA]</scope>
    <source>
        <strain evidence="3 4">CBS 200.50</strain>
    </source>
</reference>
<reference evidence="4" key="2">
    <citation type="submission" date="2013-04" db="EMBL/GenBank/DDBJ databases">
        <title>Genomic mechanisms accounting for the adaptation to parasitism in nematode-trapping fungi.</title>
        <authorList>
            <person name="Ahren D.G."/>
        </authorList>
    </citation>
    <scope>NUCLEOTIDE SEQUENCE [LARGE SCALE GENOMIC DNA]</scope>
    <source>
        <strain evidence="4">CBS 200.50</strain>
    </source>
</reference>
<keyword evidence="4" id="KW-1185">Reference proteome</keyword>
<sequence length="635" mass="70373">MVNRDITPQVLGALRHNFPIETQFAVLAVTADGKISIHASDVLKPYCDRWYNDDIRKEALAAVATIPSRKRSHVALSVNTTQPGSGSEAGSQAIVNPTQMISPPPEVPMEDCDPNEDQASLSSASTGRPKKKPRRASTDSPSQSINTSATPPKKMRQRKVGVTKLKKATTFIKKEANDMDGDKDWETMENPANEARDEDMPREDEEIEEEPPLVPLCIGKQAEVATYLWRKFVQIQQLDCKVIAKAWVKVIEPKKQAHSPYNGGDATRPWWWPVDAPHKEPDHLLKNARIRVLVSCISDQLVPISLLRAATDDTSLRPSQKEILHEMYDVMELDQRMRAGNLDRDYVRYVRPFVKGNKRRKPRTLKSQQPTLKGRSKKTAVKEEAANGIVRTLDSEVPMASFFKSEEEESEDSAAVQNARSSSDALRPADTPASDSHQANGRRQSTGVISGTNPADTSLLNFQYRSNSLPSVQHASGIFNNSYIPFNQPFNDQKMDNTDTDSPQQPFEITPSPTTSPGYTQITTSPGIPCPILTPASATSTTSQSTGYPFADMGSRSIFNAIVSPSTTDINIMGNDSDMFSPVMSTSSYNSDAYTAYALHELQPFQNYPRTYFPNPALQDTNMLESSNNFTPTFP</sequence>
<dbReference type="InterPro" id="IPR047092">
    <property type="entry name" value="AFUB_07903/YDR124W-like_hel"/>
</dbReference>
<dbReference type="OrthoDB" id="5338458at2759"/>
<dbReference type="InterPro" id="IPR021264">
    <property type="entry name" value="AFUB_079030/YDR124W-like"/>
</dbReference>
<evidence type="ECO:0000256" key="1">
    <source>
        <dbReference type="SAM" id="MobiDB-lite"/>
    </source>
</evidence>
<protein>
    <recommendedName>
        <fullName evidence="2">Subtelomeric hrmA-associated cluster protein AFUB-079030/YDR124W-like helical bundle domain-containing protein</fullName>
    </recommendedName>
</protein>
<dbReference type="PANTHER" id="PTHR36102:SF1">
    <property type="entry name" value="YDR124W-LIKE HELICAL BUNDLE DOMAIN-CONTAINING PROTEIN"/>
    <property type="match status" value="1"/>
</dbReference>
<dbReference type="Proteomes" id="UP000015100">
    <property type="component" value="Unassembled WGS sequence"/>
</dbReference>
<feature type="region of interest" description="Disordered" evidence="1">
    <location>
        <begin position="357"/>
        <end position="387"/>
    </location>
</feature>
<organism evidence="3 4">
    <name type="scientific">Dactylellina haptotyla (strain CBS 200.50)</name>
    <name type="common">Nematode-trapping fungus</name>
    <name type="synonym">Monacrosporium haptotylum</name>
    <dbReference type="NCBI Taxonomy" id="1284197"/>
    <lineage>
        <taxon>Eukaryota</taxon>
        <taxon>Fungi</taxon>
        <taxon>Dikarya</taxon>
        <taxon>Ascomycota</taxon>
        <taxon>Pezizomycotina</taxon>
        <taxon>Orbiliomycetes</taxon>
        <taxon>Orbiliales</taxon>
        <taxon>Orbiliaceae</taxon>
        <taxon>Dactylellina</taxon>
    </lineage>
</organism>
<name>S8ANA9_DACHA</name>
<dbReference type="Pfam" id="PF11001">
    <property type="entry name" value="AFUB_07903_YDR124W_hel"/>
    <property type="match status" value="1"/>
</dbReference>
<dbReference type="STRING" id="1284197.S8ANA9"/>
<dbReference type="HOGENOM" id="CLU_415026_0_0_1"/>
<comment type="caution">
    <text evidence="3">The sequence shown here is derived from an EMBL/GenBank/DDBJ whole genome shotgun (WGS) entry which is preliminary data.</text>
</comment>
<dbReference type="PANTHER" id="PTHR36102">
    <property type="entry name" value="CHROMOSOME 10, WHOLE GENOME SHOTGUN SEQUENCE"/>
    <property type="match status" value="1"/>
</dbReference>
<feature type="compositionally biased region" description="Polar residues" evidence="1">
    <location>
        <begin position="415"/>
        <end position="424"/>
    </location>
</feature>
<dbReference type="EMBL" id="AQGS01000107">
    <property type="protein sequence ID" value="EPS42631.1"/>
    <property type="molecule type" value="Genomic_DNA"/>
</dbReference>
<gene>
    <name evidence="3" type="ORF">H072_3434</name>
</gene>
<feature type="compositionally biased region" description="Polar residues" evidence="1">
    <location>
        <begin position="138"/>
        <end position="150"/>
    </location>
</feature>
<feature type="compositionally biased region" description="Polar residues" evidence="1">
    <location>
        <begin position="117"/>
        <end position="126"/>
    </location>
</feature>
<evidence type="ECO:0000313" key="3">
    <source>
        <dbReference type="EMBL" id="EPS42631.1"/>
    </source>
</evidence>
<proteinExistence type="predicted"/>
<feature type="region of interest" description="Disordered" evidence="1">
    <location>
        <begin position="79"/>
        <end position="161"/>
    </location>
</feature>
<evidence type="ECO:0000259" key="2">
    <source>
        <dbReference type="Pfam" id="PF11001"/>
    </source>
</evidence>
<accession>S8ANA9</accession>